<feature type="transmembrane region" description="Helical" evidence="2">
    <location>
        <begin position="348"/>
        <end position="369"/>
    </location>
</feature>
<proteinExistence type="predicted"/>
<feature type="transmembrane region" description="Helical" evidence="2">
    <location>
        <begin position="247"/>
        <end position="265"/>
    </location>
</feature>
<dbReference type="AlphaFoldDB" id="A0A852U065"/>
<keyword evidence="2" id="KW-0472">Membrane</keyword>
<feature type="transmembrane region" description="Helical" evidence="2">
    <location>
        <begin position="420"/>
        <end position="440"/>
    </location>
</feature>
<feature type="compositionally biased region" description="Basic and acidic residues" evidence="1">
    <location>
        <begin position="13"/>
        <end position="25"/>
    </location>
</feature>
<dbReference type="EMBL" id="JACCCC010000001">
    <property type="protein sequence ID" value="NYE49578.1"/>
    <property type="molecule type" value="Genomic_DNA"/>
</dbReference>
<protein>
    <recommendedName>
        <fullName evidence="5">Glycosyltransferase RgtA/B/C/D-like domain-containing protein</fullName>
    </recommendedName>
</protein>
<evidence type="ECO:0000313" key="3">
    <source>
        <dbReference type="EMBL" id="NYE49578.1"/>
    </source>
</evidence>
<evidence type="ECO:0000256" key="2">
    <source>
        <dbReference type="SAM" id="Phobius"/>
    </source>
</evidence>
<dbReference type="Proteomes" id="UP000589036">
    <property type="component" value="Unassembled WGS sequence"/>
</dbReference>
<keyword evidence="2" id="KW-1133">Transmembrane helix</keyword>
<comment type="caution">
    <text evidence="3">The sequence shown here is derived from an EMBL/GenBank/DDBJ whole genome shotgun (WGS) entry which is preliminary data.</text>
</comment>
<feature type="transmembrane region" description="Helical" evidence="2">
    <location>
        <begin position="135"/>
        <end position="156"/>
    </location>
</feature>
<evidence type="ECO:0008006" key="5">
    <source>
        <dbReference type="Google" id="ProtNLM"/>
    </source>
</evidence>
<feature type="transmembrane region" description="Helical" evidence="2">
    <location>
        <begin position="381"/>
        <end position="400"/>
    </location>
</feature>
<keyword evidence="2" id="KW-0812">Transmembrane</keyword>
<accession>A0A852U065</accession>
<feature type="transmembrane region" description="Helical" evidence="2">
    <location>
        <begin position="42"/>
        <end position="61"/>
    </location>
</feature>
<keyword evidence="4" id="KW-1185">Reference proteome</keyword>
<feature type="compositionally biased region" description="Acidic residues" evidence="1">
    <location>
        <begin position="656"/>
        <end position="665"/>
    </location>
</feature>
<name>A0A852U065_9ACTN</name>
<evidence type="ECO:0000256" key="1">
    <source>
        <dbReference type="SAM" id="MobiDB-lite"/>
    </source>
</evidence>
<feature type="transmembrane region" description="Helical" evidence="2">
    <location>
        <begin position="322"/>
        <end position="341"/>
    </location>
</feature>
<reference evidence="3 4" key="1">
    <citation type="submission" date="2020-07" db="EMBL/GenBank/DDBJ databases">
        <title>Sequencing the genomes of 1000 actinobacteria strains.</title>
        <authorList>
            <person name="Klenk H.-P."/>
        </authorList>
    </citation>
    <scope>NUCLEOTIDE SEQUENCE [LARGE SCALE GENOMIC DNA]</scope>
    <source>
        <strain evidence="3 4">CXB654</strain>
    </source>
</reference>
<sequence length="665" mass="71886">MFYSDTPSGGAVKPERSEEEGRPPERGAPPTLWWPEIGRDRLVLLGGLLIVASLVLKGWVLRSAYFVEDDFLFVARAASSTLTFDYLTDLHKGHLMPGAMLLVYVQTAIAPYNWALTAGVMLAFQGGASVAVFRLLWVVFGRRWAVLAPLVVYVYAPLTLPVLTWWSAALNAVPFQLATALALLWTVRHLRTGEPRFAWMAAGAVVLGMSFSVKAMFLPPLLFAVAAAFLTRGRFPRVVVTALENRLWFWVGMAALSVGHGLLYLSKQDSADGEGAGAPEFDVSVSMAGRLLGETFPVGAVGGPIQWGPVTPAGGLLEPDRVVLAVAWAVLGLLVVLSLLFRRRAWRAWALLAGYLVCVDIVPTLIARGRYQELVGYDPRYVADAALVFALCLAFAFMSAEEEGDGVYRRRPDPGRVRDVVALGTAGFLAAASYSMYTYADTLSGDRVRWYLDTVRMSMQAVPEEAGIYPRPVPADIVLPWNGSRRLSSHVLSPLAGEGVAERIAAPQPSKAPLVFNDAGYLVNARPAPDSAFFGPPEGEECIATFGGQAMWPVESLGGPSLVAGIAYTSEVETQAALVVGDAWVPTTLPAAPDGASWFVPVGGAGTQLLVQTQEADVCMHWVTFGELVPEVEGNPWHRPEQEEASPSEEDRPTEEPTEWETDAE</sequence>
<evidence type="ECO:0000313" key="4">
    <source>
        <dbReference type="Proteomes" id="UP000589036"/>
    </source>
</evidence>
<dbReference type="RefSeq" id="WP_312863295.1">
    <property type="nucleotide sequence ID" value="NZ_BAAAYY010000037.1"/>
</dbReference>
<organism evidence="3 4">
    <name type="scientific">Spinactinospora alkalitolerans</name>
    <dbReference type="NCBI Taxonomy" id="687207"/>
    <lineage>
        <taxon>Bacteria</taxon>
        <taxon>Bacillati</taxon>
        <taxon>Actinomycetota</taxon>
        <taxon>Actinomycetes</taxon>
        <taxon>Streptosporangiales</taxon>
        <taxon>Nocardiopsidaceae</taxon>
        <taxon>Spinactinospora</taxon>
    </lineage>
</organism>
<feature type="region of interest" description="Disordered" evidence="1">
    <location>
        <begin position="632"/>
        <end position="665"/>
    </location>
</feature>
<gene>
    <name evidence="3" type="ORF">HDA32_004698</name>
</gene>
<feature type="region of interest" description="Disordered" evidence="1">
    <location>
        <begin position="1"/>
        <end position="30"/>
    </location>
</feature>